<evidence type="ECO:0008006" key="4">
    <source>
        <dbReference type="Google" id="ProtNLM"/>
    </source>
</evidence>
<dbReference type="EMBL" id="JAODUO010000006">
    <property type="protein sequence ID" value="KAK2193827.1"/>
    <property type="molecule type" value="Genomic_DNA"/>
</dbReference>
<keyword evidence="3" id="KW-1185">Reference proteome</keyword>
<comment type="caution">
    <text evidence="2">The sequence shown here is derived from an EMBL/GenBank/DDBJ whole genome shotgun (WGS) entry which is preliminary data.</text>
</comment>
<evidence type="ECO:0000313" key="2">
    <source>
        <dbReference type="EMBL" id="KAK2193827.1"/>
    </source>
</evidence>
<dbReference type="GO" id="GO:0005829">
    <property type="term" value="C:cytosol"/>
    <property type="evidence" value="ECO:0007669"/>
    <property type="project" value="TreeGrafter"/>
</dbReference>
<dbReference type="Proteomes" id="UP001209878">
    <property type="component" value="Unassembled WGS sequence"/>
</dbReference>
<gene>
    <name evidence="2" type="ORF">NP493_5g12003</name>
</gene>
<evidence type="ECO:0000313" key="3">
    <source>
        <dbReference type="Proteomes" id="UP001209878"/>
    </source>
</evidence>
<feature type="region of interest" description="Disordered" evidence="1">
    <location>
        <begin position="218"/>
        <end position="276"/>
    </location>
</feature>
<dbReference type="PANTHER" id="PTHR14445:SF36">
    <property type="entry name" value="FI03272P-RELATED"/>
    <property type="match status" value="1"/>
</dbReference>
<dbReference type="InterPro" id="IPR051640">
    <property type="entry name" value="GRB10-interact_GYF"/>
</dbReference>
<dbReference type="AlphaFoldDB" id="A0AAD9ULN1"/>
<protein>
    <recommendedName>
        <fullName evidence="4">PERQ amino acid-rich with GYF domain-containing protein</fullName>
    </recommendedName>
</protein>
<dbReference type="PANTHER" id="PTHR14445">
    <property type="entry name" value="GRB10 INTERACTING GYF PROTEIN"/>
    <property type="match status" value="1"/>
</dbReference>
<name>A0AAD9ULN1_RIDPI</name>
<feature type="compositionally biased region" description="Polar residues" evidence="1">
    <location>
        <begin position="241"/>
        <end position="258"/>
    </location>
</feature>
<proteinExistence type="predicted"/>
<evidence type="ECO:0000256" key="1">
    <source>
        <dbReference type="SAM" id="MobiDB-lite"/>
    </source>
</evidence>
<accession>A0AAD9ULN1</accession>
<feature type="region of interest" description="Disordered" evidence="1">
    <location>
        <begin position="44"/>
        <end position="67"/>
    </location>
</feature>
<feature type="compositionally biased region" description="Low complexity" evidence="1">
    <location>
        <begin position="114"/>
        <end position="132"/>
    </location>
</feature>
<organism evidence="2 3">
    <name type="scientific">Ridgeia piscesae</name>
    <name type="common">Tubeworm</name>
    <dbReference type="NCBI Taxonomy" id="27915"/>
    <lineage>
        <taxon>Eukaryota</taxon>
        <taxon>Metazoa</taxon>
        <taxon>Spiralia</taxon>
        <taxon>Lophotrochozoa</taxon>
        <taxon>Annelida</taxon>
        <taxon>Polychaeta</taxon>
        <taxon>Sedentaria</taxon>
        <taxon>Canalipalpata</taxon>
        <taxon>Sabellida</taxon>
        <taxon>Siboglinidae</taxon>
        <taxon>Ridgeia</taxon>
    </lineage>
</organism>
<sequence>MFRAAPTSTTRSLLEIQQEQAEQLKETRQEVEQMKLQPNVPLATAAVWSGSTPPPSSQSSNWAGSWDNAWAKQNKAGLWEEVPVASTKKKTPKPSTINNVSFVCSNSHFPALSNSAGGSSSSSSSNSSSGKAKTAKSKKEEETVQQLFEAAKPQDEFTLWCEKVLSGLQTSVDIPTFIGFLTDVESPYEVYDYVRSYLGESKAATDFGQQFLAKRSKYKKKQEEEKQPEESMWGPAPAVNPNITRSSSGTNKVSSASARYTAGEDTKKNKKKKKMQKLDSSILGFTVHAAPDRVNAGEIHYT</sequence>
<reference evidence="2" key="1">
    <citation type="journal article" date="2023" name="Mol. Biol. Evol.">
        <title>Third-Generation Sequencing Reveals the Adaptive Role of the Epigenome in Three Deep-Sea Polychaetes.</title>
        <authorList>
            <person name="Perez M."/>
            <person name="Aroh O."/>
            <person name="Sun Y."/>
            <person name="Lan Y."/>
            <person name="Juniper S.K."/>
            <person name="Young C.R."/>
            <person name="Angers B."/>
            <person name="Qian P.Y."/>
        </authorList>
    </citation>
    <scope>NUCLEOTIDE SEQUENCE</scope>
    <source>
        <strain evidence="2">R07B-5</strain>
    </source>
</reference>
<feature type="region of interest" description="Disordered" evidence="1">
    <location>
        <begin position="114"/>
        <end position="140"/>
    </location>
</feature>